<proteinExistence type="predicted"/>
<dbReference type="RefSeq" id="WP_271187841.1">
    <property type="nucleotide sequence ID" value="NZ_BSFE01000011.1"/>
</dbReference>
<evidence type="ECO:0000256" key="1">
    <source>
        <dbReference type="ARBA" id="ARBA00023015"/>
    </source>
</evidence>
<dbReference type="EMBL" id="BSFE01000011">
    <property type="protein sequence ID" value="GLK53492.1"/>
    <property type="molecule type" value="Genomic_DNA"/>
</dbReference>
<feature type="DNA-binding region" description="H-T-H motif" evidence="4">
    <location>
        <begin position="32"/>
        <end position="51"/>
    </location>
</feature>
<keyword evidence="1" id="KW-0805">Transcription regulation</keyword>
<dbReference type="InterPro" id="IPR050109">
    <property type="entry name" value="HTH-type_TetR-like_transc_reg"/>
</dbReference>
<evidence type="ECO:0000259" key="5">
    <source>
        <dbReference type="PROSITE" id="PS50977"/>
    </source>
</evidence>
<dbReference type="Gene3D" id="1.10.357.10">
    <property type="entry name" value="Tetracycline Repressor, domain 2"/>
    <property type="match status" value="1"/>
</dbReference>
<reference evidence="6" key="2">
    <citation type="submission" date="2023-01" db="EMBL/GenBank/DDBJ databases">
        <authorList>
            <person name="Sun Q."/>
            <person name="Evtushenko L."/>
        </authorList>
    </citation>
    <scope>NUCLEOTIDE SEQUENCE</scope>
    <source>
        <strain evidence="6">VKM B-1513</strain>
    </source>
</reference>
<protein>
    <submittedName>
        <fullName evidence="6">Transcriptional regulator, TetR family protein</fullName>
    </submittedName>
</protein>
<dbReference type="SUPFAM" id="SSF46689">
    <property type="entry name" value="Homeodomain-like"/>
    <property type="match status" value="1"/>
</dbReference>
<dbReference type="PANTHER" id="PTHR30055:SF234">
    <property type="entry name" value="HTH-TYPE TRANSCRIPTIONAL REGULATOR BETI"/>
    <property type="match status" value="1"/>
</dbReference>
<comment type="caution">
    <text evidence="6">The sequence shown here is derived from an EMBL/GenBank/DDBJ whole genome shotgun (WGS) entry which is preliminary data.</text>
</comment>
<dbReference type="PRINTS" id="PR00455">
    <property type="entry name" value="HTHTETR"/>
</dbReference>
<keyword evidence="3" id="KW-0804">Transcription</keyword>
<dbReference type="PANTHER" id="PTHR30055">
    <property type="entry name" value="HTH-TYPE TRANSCRIPTIONAL REGULATOR RUTR"/>
    <property type="match status" value="1"/>
</dbReference>
<name>A0A9W6INA7_9PROT</name>
<dbReference type="GO" id="GO:0003700">
    <property type="term" value="F:DNA-binding transcription factor activity"/>
    <property type="evidence" value="ECO:0007669"/>
    <property type="project" value="TreeGrafter"/>
</dbReference>
<evidence type="ECO:0000313" key="7">
    <source>
        <dbReference type="Proteomes" id="UP001143486"/>
    </source>
</evidence>
<feature type="domain" description="HTH tetR-type" evidence="5">
    <location>
        <begin position="9"/>
        <end position="69"/>
    </location>
</feature>
<dbReference type="InterPro" id="IPR009057">
    <property type="entry name" value="Homeodomain-like_sf"/>
</dbReference>
<dbReference type="InterPro" id="IPR036271">
    <property type="entry name" value="Tet_transcr_reg_TetR-rel_C_sf"/>
</dbReference>
<organism evidence="6 7">
    <name type="scientific">Maricaulis virginensis</name>
    <dbReference type="NCBI Taxonomy" id="144022"/>
    <lineage>
        <taxon>Bacteria</taxon>
        <taxon>Pseudomonadati</taxon>
        <taxon>Pseudomonadota</taxon>
        <taxon>Alphaproteobacteria</taxon>
        <taxon>Maricaulales</taxon>
        <taxon>Maricaulaceae</taxon>
        <taxon>Maricaulis</taxon>
    </lineage>
</organism>
<sequence>MSAEVSKDTGMKRRLLDAAEIVINDKGYQGARVSDIVGQAGVAQGSFYLHFDNKKAVYLELIDGFFSHLLDATLGQHPVAQMKQPADMRAQIHAIWSTLVLFCRSHPMLTRLVLEAQSALPLEDRERLNQHFESIAETLSHYMRATSAAGLTKPLDADLMGWVVLGMIERALYFAVFVAPDARAEDLANDLTAFELSGLLAPMAESEEGRAP</sequence>
<evidence type="ECO:0000256" key="2">
    <source>
        <dbReference type="ARBA" id="ARBA00023125"/>
    </source>
</evidence>
<evidence type="ECO:0000313" key="6">
    <source>
        <dbReference type="EMBL" id="GLK53492.1"/>
    </source>
</evidence>
<gene>
    <name evidence="6" type="ORF">GCM10017621_30000</name>
</gene>
<dbReference type="Pfam" id="PF00440">
    <property type="entry name" value="TetR_N"/>
    <property type="match status" value="1"/>
</dbReference>
<dbReference type="Gene3D" id="1.10.10.60">
    <property type="entry name" value="Homeodomain-like"/>
    <property type="match status" value="1"/>
</dbReference>
<evidence type="ECO:0000256" key="3">
    <source>
        <dbReference type="ARBA" id="ARBA00023163"/>
    </source>
</evidence>
<reference evidence="6" key="1">
    <citation type="journal article" date="2014" name="Int. J. Syst. Evol. Microbiol.">
        <title>Complete genome sequence of Corynebacterium casei LMG S-19264T (=DSM 44701T), isolated from a smear-ripened cheese.</title>
        <authorList>
            <consortium name="US DOE Joint Genome Institute (JGI-PGF)"/>
            <person name="Walter F."/>
            <person name="Albersmeier A."/>
            <person name="Kalinowski J."/>
            <person name="Ruckert C."/>
        </authorList>
    </citation>
    <scope>NUCLEOTIDE SEQUENCE</scope>
    <source>
        <strain evidence="6">VKM B-1513</strain>
    </source>
</reference>
<dbReference type="PROSITE" id="PS50977">
    <property type="entry name" value="HTH_TETR_2"/>
    <property type="match status" value="1"/>
</dbReference>
<keyword evidence="2 4" id="KW-0238">DNA-binding</keyword>
<dbReference type="Proteomes" id="UP001143486">
    <property type="component" value="Unassembled WGS sequence"/>
</dbReference>
<dbReference type="InterPro" id="IPR001647">
    <property type="entry name" value="HTH_TetR"/>
</dbReference>
<accession>A0A9W6INA7</accession>
<evidence type="ECO:0000256" key="4">
    <source>
        <dbReference type="PROSITE-ProRule" id="PRU00335"/>
    </source>
</evidence>
<dbReference type="AlphaFoldDB" id="A0A9W6INA7"/>
<keyword evidence="7" id="KW-1185">Reference proteome</keyword>
<dbReference type="GO" id="GO:0000976">
    <property type="term" value="F:transcription cis-regulatory region binding"/>
    <property type="evidence" value="ECO:0007669"/>
    <property type="project" value="TreeGrafter"/>
</dbReference>
<dbReference type="SUPFAM" id="SSF48498">
    <property type="entry name" value="Tetracyclin repressor-like, C-terminal domain"/>
    <property type="match status" value="1"/>
</dbReference>